<organism evidence="6 7">
    <name type="scientific">Ordospora colligata OC4</name>
    <dbReference type="NCBI Taxonomy" id="1354746"/>
    <lineage>
        <taxon>Eukaryota</taxon>
        <taxon>Fungi</taxon>
        <taxon>Fungi incertae sedis</taxon>
        <taxon>Microsporidia</taxon>
        <taxon>Ordosporidae</taxon>
        <taxon>Ordospora</taxon>
    </lineage>
</organism>
<dbReference type="InParanoid" id="A0A0B2UJR0"/>
<dbReference type="InterPro" id="IPR040168">
    <property type="entry name" value="Not2/3/5"/>
</dbReference>
<dbReference type="RefSeq" id="XP_014563531.1">
    <property type="nucleotide sequence ID" value="XM_014708045.1"/>
</dbReference>
<keyword evidence="2" id="KW-0805">Transcription regulation</keyword>
<dbReference type="GO" id="GO:0030015">
    <property type="term" value="C:CCR4-NOT core complex"/>
    <property type="evidence" value="ECO:0007669"/>
    <property type="project" value="InterPro"/>
</dbReference>
<dbReference type="VEuPathDB" id="MicrosporidiaDB:M896_070570"/>
<keyword evidence="7" id="KW-1185">Reference proteome</keyword>
<dbReference type="Proteomes" id="UP000031056">
    <property type="component" value="Unassembled WGS sequence"/>
</dbReference>
<dbReference type="Gene3D" id="2.30.30.1020">
    <property type="entry name" value="CCR4-NOT complex subunit 2/3/5, C-terminal domain"/>
    <property type="match status" value="1"/>
</dbReference>
<feature type="region of interest" description="Disordered" evidence="4">
    <location>
        <begin position="1"/>
        <end position="27"/>
    </location>
</feature>
<feature type="domain" description="NOT2/NOT3/NOT5 C-terminal" evidence="5">
    <location>
        <begin position="99"/>
        <end position="223"/>
    </location>
</feature>
<evidence type="ECO:0000256" key="1">
    <source>
        <dbReference type="ARBA" id="ARBA00007682"/>
    </source>
</evidence>
<dbReference type="EMBL" id="JOKQ01000007">
    <property type="protein sequence ID" value="KHN69489.1"/>
    <property type="molecule type" value="Genomic_DNA"/>
</dbReference>
<gene>
    <name evidence="6" type="ORF">M896_070570</name>
</gene>
<dbReference type="Pfam" id="PF04153">
    <property type="entry name" value="NOT2_3_5_C"/>
    <property type="match status" value="1"/>
</dbReference>
<dbReference type="InterPro" id="IPR038635">
    <property type="entry name" value="CCR4-NOT_su2/3/5_C_sf"/>
</dbReference>
<sequence>MRRGFDGKRDDNRRERNITKPASKESLTPEEVWKNAAMLLGTKKKDVAPKNYELTRKFDFSCIDTEIEEINKERIRSQNIDDERVARRRFHEIETANSLVHVPNFKELENRYMPMTPTNVPGTFPKAPLYIFENQDVFKKLDTDTLFFIFYSQLGTIQQYYAATQLKLYSWRFHTKYFTWFQRLDEPKLITSDYERGDFLFFDYDVTWSFMKKSDFTFEYKYLECSEW</sequence>
<accession>A0A0B2UJR0</accession>
<dbReference type="PANTHER" id="PTHR23326">
    <property type="entry name" value="CCR4 NOT-RELATED"/>
    <property type="match status" value="1"/>
</dbReference>
<dbReference type="STRING" id="1354746.A0A0B2UJR0"/>
<dbReference type="AlphaFoldDB" id="A0A0B2UJR0"/>
<name>A0A0B2UJR0_9MICR</name>
<dbReference type="HOGENOM" id="CLU_102322_2_0_1"/>
<dbReference type="OrthoDB" id="293823at2759"/>
<keyword evidence="3" id="KW-0804">Transcription</keyword>
<feature type="compositionally biased region" description="Basic and acidic residues" evidence="4">
    <location>
        <begin position="1"/>
        <end position="18"/>
    </location>
</feature>
<dbReference type="GeneID" id="26262026"/>
<evidence type="ECO:0000313" key="6">
    <source>
        <dbReference type="EMBL" id="KHN69489.1"/>
    </source>
</evidence>
<protein>
    <submittedName>
        <fullName evidence="6">CCR4-NOT transcriptional regulation complex protein</fullName>
    </submittedName>
</protein>
<evidence type="ECO:0000313" key="7">
    <source>
        <dbReference type="Proteomes" id="UP000031056"/>
    </source>
</evidence>
<dbReference type="GO" id="GO:0006355">
    <property type="term" value="P:regulation of DNA-templated transcription"/>
    <property type="evidence" value="ECO:0007669"/>
    <property type="project" value="InterPro"/>
</dbReference>
<comment type="caution">
    <text evidence="6">The sequence shown here is derived from an EMBL/GenBank/DDBJ whole genome shotgun (WGS) entry which is preliminary data.</text>
</comment>
<evidence type="ECO:0000256" key="3">
    <source>
        <dbReference type="ARBA" id="ARBA00023163"/>
    </source>
</evidence>
<comment type="similarity">
    <text evidence="1">Belongs to the CNOT2/3/5 family.</text>
</comment>
<reference evidence="6 7" key="1">
    <citation type="journal article" date="2014" name="MBio">
        <title>The Ordospora colligata genome; evolution of extreme reduction in microsporidia and host-to-parasite horizontal gene transfer.</title>
        <authorList>
            <person name="Pombert J.-F."/>
            <person name="Haag K.L."/>
            <person name="Beidas S."/>
            <person name="Ebert D."/>
            <person name="Keeling P.J."/>
        </authorList>
    </citation>
    <scope>NUCLEOTIDE SEQUENCE [LARGE SCALE GENOMIC DNA]</scope>
    <source>
        <strain evidence="6 7">OC4</strain>
    </source>
</reference>
<evidence type="ECO:0000256" key="4">
    <source>
        <dbReference type="SAM" id="MobiDB-lite"/>
    </source>
</evidence>
<evidence type="ECO:0000256" key="2">
    <source>
        <dbReference type="ARBA" id="ARBA00023015"/>
    </source>
</evidence>
<dbReference type="GO" id="GO:0000289">
    <property type="term" value="P:nuclear-transcribed mRNA poly(A) tail shortening"/>
    <property type="evidence" value="ECO:0007669"/>
    <property type="project" value="UniProtKB-ARBA"/>
</dbReference>
<proteinExistence type="inferred from homology"/>
<dbReference type="InterPro" id="IPR007282">
    <property type="entry name" value="NOT2/3/5_C"/>
</dbReference>
<evidence type="ECO:0000259" key="5">
    <source>
        <dbReference type="Pfam" id="PF04153"/>
    </source>
</evidence>